<sequence>MGFDSLYIAQTTLKALFHHAETRFKRWEASEEEQDTKPGRSSNFNAFLNMKLAELKKSEPTLSHAERLKQINDLWKVSSKDIRQTLGR</sequence>
<name>A0A2X0MCI4_9BASI</name>
<reference evidence="1 2" key="1">
    <citation type="submission" date="2016-11" db="EMBL/GenBank/DDBJ databases">
        <authorList>
            <person name="Jaros S."/>
            <person name="Januszkiewicz K."/>
            <person name="Wedrychowicz H."/>
        </authorList>
    </citation>
    <scope>NUCLEOTIDE SEQUENCE [LARGE SCALE GENOMIC DNA]</scope>
</reference>
<gene>
    <name evidence="1" type="primary">BQ5605_C008g05266</name>
    <name evidence="1" type="ORF">BQ5605_C008G05266</name>
</gene>
<dbReference type="EMBL" id="FQNC01000048">
    <property type="protein sequence ID" value="SGY79978.1"/>
    <property type="molecule type" value="Genomic_DNA"/>
</dbReference>
<proteinExistence type="predicted"/>
<keyword evidence="2" id="KW-1185">Reference proteome</keyword>
<protein>
    <submittedName>
        <fullName evidence="1">BQ5605_C008g05266 protein</fullName>
    </submittedName>
</protein>
<dbReference type="SUPFAM" id="SSF47095">
    <property type="entry name" value="HMG-box"/>
    <property type="match status" value="1"/>
</dbReference>
<dbReference type="AlphaFoldDB" id="A0A2X0MCI4"/>
<dbReference type="Gene3D" id="1.10.30.10">
    <property type="entry name" value="High mobility group box domain"/>
    <property type="match status" value="1"/>
</dbReference>
<accession>A0A2X0MCI4</accession>
<evidence type="ECO:0000313" key="1">
    <source>
        <dbReference type="EMBL" id="SGY79978.1"/>
    </source>
</evidence>
<dbReference type="InterPro" id="IPR036910">
    <property type="entry name" value="HMG_box_dom_sf"/>
</dbReference>
<evidence type="ECO:0000313" key="2">
    <source>
        <dbReference type="Proteomes" id="UP000249464"/>
    </source>
</evidence>
<dbReference type="Proteomes" id="UP000249464">
    <property type="component" value="Unassembled WGS sequence"/>
</dbReference>
<organism evidence="1 2">
    <name type="scientific">Microbotryum silenes-dioicae</name>
    <dbReference type="NCBI Taxonomy" id="796604"/>
    <lineage>
        <taxon>Eukaryota</taxon>
        <taxon>Fungi</taxon>
        <taxon>Dikarya</taxon>
        <taxon>Basidiomycota</taxon>
        <taxon>Pucciniomycotina</taxon>
        <taxon>Microbotryomycetes</taxon>
        <taxon>Microbotryales</taxon>
        <taxon>Microbotryaceae</taxon>
        <taxon>Microbotryum</taxon>
    </lineage>
</organism>